<gene>
    <name evidence="2" type="ORF">AMQ22_01428</name>
</gene>
<keyword evidence="1" id="KW-0472">Membrane</keyword>
<protein>
    <recommendedName>
        <fullName evidence="4">Tryptophan transport protein</fullName>
    </recommendedName>
</protein>
<evidence type="ECO:0000256" key="1">
    <source>
        <dbReference type="SAM" id="Phobius"/>
    </source>
</evidence>
<dbReference type="Proteomes" id="UP000075398">
    <property type="component" value="Unassembled WGS sequence"/>
</dbReference>
<sequence>MKSKDIAVVGVLLAVGAVIRFISLAIPGPLTSNLVIAFYCLAIILVSPTFKEALGIGIVAGAICALITHSIFPPGNIISEPVGAVVCLAVWKATRNMKVLSKVSAGITTLVATFFSGMTFILTVIALIYTAPNILSKAAPPVGGFLTAGFIIVVTCAVVNAVIAQLLYIPSSKVVMRRGG</sequence>
<dbReference type="AlphaFoldDB" id="A0A150J0I1"/>
<feature type="transmembrane region" description="Helical" evidence="1">
    <location>
        <begin position="142"/>
        <end position="168"/>
    </location>
</feature>
<reference evidence="2 3" key="1">
    <citation type="journal article" date="2016" name="ISME J.">
        <title>Chasing the elusive Euryarchaeota class WSA2: genomes reveal a uniquely fastidious methyl-reducing methanogen.</title>
        <authorList>
            <person name="Nobu M.K."/>
            <person name="Narihiro T."/>
            <person name="Kuroda K."/>
            <person name="Mei R."/>
            <person name="Liu W.T."/>
        </authorList>
    </citation>
    <scope>NUCLEOTIDE SEQUENCE [LARGE SCALE GENOMIC DNA]</scope>
    <source>
        <strain evidence="2">U1lsi0528_Bin055</strain>
    </source>
</reference>
<feature type="transmembrane region" description="Helical" evidence="1">
    <location>
        <begin position="7"/>
        <end position="24"/>
    </location>
</feature>
<feature type="transmembrane region" description="Helical" evidence="1">
    <location>
        <begin position="106"/>
        <end position="130"/>
    </location>
</feature>
<dbReference type="EMBL" id="LNGC01000070">
    <property type="protein sequence ID" value="KYC50608.1"/>
    <property type="molecule type" value="Genomic_DNA"/>
</dbReference>
<accession>A0A150J0I1</accession>
<proteinExistence type="predicted"/>
<keyword evidence="1" id="KW-1133">Transmembrane helix</keyword>
<name>A0A150J0I1_9EURY</name>
<dbReference type="InterPro" id="IPR031360">
    <property type="entry name" value="TrpP"/>
</dbReference>
<dbReference type="PATRIC" id="fig|1705409.3.peg.1490"/>
<evidence type="ECO:0008006" key="4">
    <source>
        <dbReference type="Google" id="ProtNLM"/>
    </source>
</evidence>
<organism evidence="2 3">
    <name type="scientific">Candidatus Methanofastidiosum methylothiophilum</name>
    <dbReference type="NCBI Taxonomy" id="1705564"/>
    <lineage>
        <taxon>Archaea</taxon>
        <taxon>Methanobacteriati</taxon>
        <taxon>Methanobacteriota</taxon>
        <taxon>Stenosarchaea group</taxon>
        <taxon>Candidatus Methanofastidiosia</taxon>
        <taxon>Candidatus Methanofastidiosales</taxon>
        <taxon>Candidatus Methanofastidiosaceae</taxon>
        <taxon>Candidatus Methanofastidiosum</taxon>
    </lineage>
</organism>
<comment type="caution">
    <text evidence="2">The sequence shown here is derived from an EMBL/GenBank/DDBJ whole genome shotgun (WGS) entry which is preliminary data.</text>
</comment>
<dbReference type="Pfam" id="PF17099">
    <property type="entry name" value="TrpP"/>
    <property type="match status" value="1"/>
</dbReference>
<keyword evidence="1" id="KW-0812">Transmembrane</keyword>
<evidence type="ECO:0000313" key="2">
    <source>
        <dbReference type="EMBL" id="KYC50608.1"/>
    </source>
</evidence>
<evidence type="ECO:0000313" key="3">
    <source>
        <dbReference type="Proteomes" id="UP000075398"/>
    </source>
</evidence>
<feature type="transmembrane region" description="Helical" evidence="1">
    <location>
        <begin position="53"/>
        <end position="71"/>
    </location>
</feature>
<feature type="transmembrane region" description="Helical" evidence="1">
    <location>
        <begin position="30"/>
        <end position="46"/>
    </location>
</feature>